<name>A0A138ZYT0_GONPJ</name>
<accession>A0A138ZYT0</accession>
<protein>
    <submittedName>
        <fullName evidence="1">Uncharacterized protein</fullName>
    </submittedName>
</protein>
<dbReference type="EMBL" id="KQ965871">
    <property type="protein sequence ID" value="KXS09283.1"/>
    <property type="molecule type" value="Genomic_DNA"/>
</dbReference>
<reference evidence="1 2" key="1">
    <citation type="journal article" date="2015" name="Genome Biol. Evol.">
        <title>Phylogenomic analyses indicate that early fungi evolved digesting cell walls of algal ancestors of land plants.</title>
        <authorList>
            <person name="Chang Y."/>
            <person name="Wang S."/>
            <person name="Sekimoto S."/>
            <person name="Aerts A.L."/>
            <person name="Choi C."/>
            <person name="Clum A."/>
            <person name="LaButti K.M."/>
            <person name="Lindquist E.A."/>
            <person name="Yee Ngan C."/>
            <person name="Ohm R.A."/>
            <person name="Salamov A.A."/>
            <person name="Grigoriev I.V."/>
            <person name="Spatafora J.W."/>
            <person name="Berbee M.L."/>
        </authorList>
    </citation>
    <scope>NUCLEOTIDE SEQUENCE [LARGE SCALE GENOMIC DNA]</scope>
    <source>
        <strain evidence="1 2">JEL478</strain>
    </source>
</reference>
<keyword evidence="2" id="KW-1185">Reference proteome</keyword>
<gene>
    <name evidence="1" type="ORF">M427DRAFT_239134</name>
</gene>
<dbReference type="AlphaFoldDB" id="A0A138ZYT0"/>
<organism evidence="1 2">
    <name type="scientific">Gonapodya prolifera (strain JEL478)</name>
    <name type="common">Monoblepharis prolifera</name>
    <dbReference type="NCBI Taxonomy" id="1344416"/>
    <lineage>
        <taxon>Eukaryota</taxon>
        <taxon>Fungi</taxon>
        <taxon>Fungi incertae sedis</taxon>
        <taxon>Chytridiomycota</taxon>
        <taxon>Chytridiomycota incertae sedis</taxon>
        <taxon>Monoblepharidomycetes</taxon>
        <taxon>Monoblepharidales</taxon>
        <taxon>Gonapodyaceae</taxon>
        <taxon>Gonapodya</taxon>
    </lineage>
</organism>
<sequence length="178" mass="19346">MAGPVEVLSTLTDKETGMVQTDIVRTVDAHLPSRAHASPSQIVPVEAAPAAPESHKKPPLNLPPAGVLGVPQQSVEVPAIAIPHDLLIRLTVQCRDVNSEGPFCDSIMDIMIEIERILERQLLGSLAERYGPVHIVKSIKPLAHNVKNVSDVLKNARSNTDPLELMKILEEQKRAGQM</sequence>
<evidence type="ECO:0000313" key="2">
    <source>
        <dbReference type="Proteomes" id="UP000070544"/>
    </source>
</evidence>
<proteinExistence type="predicted"/>
<evidence type="ECO:0000313" key="1">
    <source>
        <dbReference type="EMBL" id="KXS09283.1"/>
    </source>
</evidence>
<dbReference type="Proteomes" id="UP000070544">
    <property type="component" value="Unassembled WGS sequence"/>
</dbReference>